<dbReference type="PANTHER" id="PTHR34409">
    <property type="entry name" value="SET DOMAIN-CONTAINING PROTEIN"/>
    <property type="match status" value="1"/>
</dbReference>
<dbReference type="PANTHER" id="PTHR34409:SF1">
    <property type="entry name" value="MYB-LIKE DOMAIN-CONTAINING PROTEIN"/>
    <property type="match status" value="1"/>
</dbReference>
<gene>
    <name evidence="1" type="ORF">VP01_405g5</name>
</gene>
<proteinExistence type="predicted"/>
<name>A0A0L6UTH5_9BASI</name>
<keyword evidence="2" id="KW-1185">Reference proteome</keyword>
<protein>
    <submittedName>
        <fullName evidence="1">Uncharacterized protein</fullName>
    </submittedName>
</protein>
<sequence length="77" mass="8648">MSIPATNMHHPKKGGNVCKLPCWVQSNSTKDGGSQIYNDADCTAILAAFNRILPLGSQEWDQVEEIYNYYATNNNWI</sequence>
<comment type="caution">
    <text evidence="1">The sequence shown here is derived from an EMBL/GenBank/DDBJ whole genome shotgun (WGS) entry which is preliminary data.</text>
</comment>
<dbReference type="EMBL" id="LAVV01009124">
    <property type="protein sequence ID" value="KNZ51175.1"/>
    <property type="molecule type" value="Genomic_DNA"/>
</dbReference>
<organism evidence="1 2">
    <name type="scientific">Puccinia sorghi</name>
    <dbReference type="NCBI Taxonomy" id="27349"/>
    <lineage>
        <taxon>Eukaryota</taxon>
        <taxon>Fungi</taxon>
        <taxon>Dikarya</taxon>
        <taxon>Basidiomycota</taxon>
        <taxon>Pucciniomycotina</taxon>
        <taxon>Pucciniomycetes</taxon>
        <taxon>Pucciniales</taxon>
        <taxon>Pucciniaceae</taxon>
        <taxon>Puccinia</taxon>
    </lineage>
</organism>
<reference evidence="1 2" key="1">
    <citation type="submission" date="2015-08" db="EMBL/GenBank/DDBJ databases">
        <title>Next Generation Sequencing and Analysis of the Genome of Puccinia sorghi L Schw, the Causal Agent of Maize Common Rust.</title>
        <authorList>
            <person name="Rochi L."/>
            <person name="Burguener G."/>
            <person name="Darino M."/>
            <person name="Turjanski A."/>
            <person name="Kreff E."/>
            <person name="Dieguez M.J."/>
            <person name="Sacco F."/>
        </authorList>
    </citation>
    <scope>NUCLEOTIDE SEQUENCE [LARGE SCALE GENOMIC DNA]</scope>
    <source>
        <strain evidence="1 2">RO10H11247</strain>
    </source>
</reference>
<dbReference type="AlphaFoldDB" id="A0A0L6UTH5"/>
<dbReference type="Proteomes" id="UP000037035">
    <property type="component" value="Unassembled WGS sequence"/>
</dbReference>
<dbReference type="VEuPathDB" id="FungiDB:VP01_405g5"/>
<accession>A0A0L6UTH5</accession>
<evidence type="ECO:0000313" key="1">
    <source>
        <dbReference type="EMBL" id="KNZ51175.1"/>
    </source>
</evidence>
<evidence type="ECO:0000313" key="2">
    <source>
        <dbReference type="Proteomes" id="UP000037035"/>
    </source>
</evidence>